<proteinExistence type="predicted"/>
<keyword evidence="2" id="KW-1185">Reference proteome</keyword>
<organism evidence="1 2">
    <name type="scientific">Scutellospora calospora</name>
    <dbReference type="NCBI Taxonomy" id="85575"/>
    <lineage>
        <taxon>Eukaryota</taxon>
        <taxon>Fungi</taxon>
        <taxon>Fungi incertae sedis</taxon>
        <taxon>Mucoromycota</taxon>
        <taxon>Glomeromycotina</taxon>
        <taxon>Glomeromycetes</taxon>
        <taxon>Diversisporales</taxon>
        <taxon>Gigasporaceae</taxon>
        <taxon>Scutellospora</taxon>
    </lineage>
</organism>
<protein>
    <submittedName>
        <fullName evidence="1">9614_t:CDS:1</fullName>
    </submittedName>
</protein>
<reference evidence="1" key="1">
    <citation type="submission" date="2021-06" db="EMBL/GenBank/DDBJ databases">
        <authorList>
            <person name="Kallberg Y."/>
            <person name="Tangrot J."/>
            <person name="Rosling A."/>
        </authorList>
    </citation>
    <scope>NUCLEOTIDE SEQUENCE</scope>
    <source>
        <strain evidence="1">AU212A</strain>
    </source>
</reference>
<evidence type="ECO:0000313" key="1">
    <source>
        <dbReference type="EMBL" id="CAG8712579.1"/>
    </source>
</evidence>
<evidence type="ECO:0000313" key="2">
    <source>
        <dbReference type="Proteomes" id="UP000789860"/>
    </source>
</evidence>
<name>A0ACA9PLJ7_9GLOM</name>
<dbReference type="EMBL" id="CAJVPM010043821">
    <property type="protein sequence ID" value="CAG8712579.1"/>
    <property type="molecule type" value="Genomic_DNA"/>
</dbReference>
<feature type="non-terminal residue" evidence="1">
    <location>
        <position position="170"/>
    </location>
</feature>
<accession>A0ACA9PLJ7</accession>
<gene>
    <name evidence="1" type="ORF">SCALOS_LOCUS10928</name>
</gene>
<sequence>THILIEWDYTLESIKISDDEKLLIVCAHNKETKETRLYAFSTETGMNLAFFNTELILDRFHLIASKKGERLLCVLHDPPDKQYNIMDPYNLINPIDMSRFFENNQIREPYVIQSDKIIYTIDGKLSIKELVPDNSDDWIKYLRRELKDTNCITTPSENTIKIIKNRLNND</sequence>
<dbReference type="Proteomes" id="UP000789860">
    <property type="component" value="Unassembled WGS sequence"/>
</dbReference>
<comment type="caution">
    <text evidence="1">The sequence shown here is derived from an EMBL/GenBank/DDBJ whole genome shotgun (WGS) entry which is preliminary data.</text>
</comment>
<feature type="non-terminal residue" evidence="1">
    <location>
        <position position="1"/>
    </location>
</feature>